<evidence type="ECO:0000313" key="1">
    <source>
        <dbReference type="EMBL" id="RJF92175.1"/>
    </source>
</evidence>
<dbReference type="AlphaFoldDB" id="A0A3A3FLD9"/>
<accession>A0A3A3FLD9</accession>
<keyword evidence="2" id="KW-1185">Reference proteome</keyword>
<dbReference type="CDD" id="cd17020">
    <property type="entry name" value="T3SC_IA_ShcM-like"/>
    <property type="match status" value="1"/>
</dbReference>
<organism evidence="1 2">
    <name type="scientific">Noviherbaspirillum saxi</name>
    <dbReference type="NCBI Taxonomy" id="2320863"/>
    <lineage>
        <taxon>Bacteria</taxon>
        <taxon>Pseudomonadati</taxon>
        <taxon>Pseudomonadota</taxon>
        <taxon>Betaproteobacteria</taxon>
        <taxon>Burkholderiales</taxon>
        <taxon>Oxalobacteraceae</taxon>
        <taxon>Noviherbaspirillum</taxon>
    </lineage>
</organism>
<gene>
    <name evidence="1" type="ORF">D3871_26395</name>
</gene>
<protein>
    <submittedName>
        <fullName evidence="1">Molecular chaperone Tir</fullName>
    </submittedName>
</protein>
<dbReference type="InterPro" id="IPR010261">
    <property type="entry name" value="Tir_chaperone"/>
</dbReference>
<dbReference type="Pfam" id="PF05932">
    <property type="entry name" value="CesT"/>
    <property type="match status" value="1"/>
</dbReference>
<dbReference type="Gene3D" id="3.30.1460.10">
    <property type="match status" value="1"/>
</dbReference>
<dbReference type="OrthoDB" id="8719930at2"/>
<dbReference type="GO" id="GO:0030254">
    <property type="term" value="P:protein secretion by the type III secretion system"/>
    <property type="evidence" value="ECO:0007669"/>
    <property type="project" value="InterPro"/>
</dbReference>
<name>A0A3A3FLD9_9BURK</name>
<dbReference type="EMBL" id="QYUO01000003">
    <property type="protein sequence ID" value="RJF92175.1"/>
    <property type="molecule type" value="Genomic_DNA"/>
</dbReference>
<dbReference type="SUPFAM" id="SSF69635">
    <property type="entry name" value="Type III secretory system chaperone-like"/>
    <property type="match status" value="1"/>
</dbReference>
<reference evidence="2" key="1">
    <citation type="submission" date="2018-09" db="EMBL/GenBank/DDBJ databases">
        <authorList>
            <person name="Zhu H."/>
        </authorList>
    </citation>
    <scope>NUCLEOTIDE SEQUENCE [LARGE SCALE GENOMIC DNA]</scope>
    <source>
        <strain evidence="2">K1R23-30</strain>
    </source>
</reference>
<dbReference type="Proteomes" id="UP000265955">
    <property type="component" value="Unassembled WGS sequence"/>
</dbReference>
<sequence length="163" mass="18178">MTQHYISLLQEISRIHGGSDLEEMTHGAQLVIHGVTVTLIPGEGADSLLLFCDFGRPPRQSRAEVLQRILETNLFMFSPESPFFSMDNETGHLLLMERMRASTVTAEVLLEKLERYAQHALRWGAGFILFDIDANPESSRGFSELNSLVDSMAAMAGGKKHLM</sequence>
<evidence type="ECO:0000313" key="2">
    <source>
        <dbReference type="Proteomes" id="UP000265955"/>
    </source>
</evidence>
<proteinExistence type="predicted"/>
<dbReference type="RefSeq" id="WP_119772061.1">
    <property type="nucleotide sequence ID" value="NZ_QYUO01000003.1"/>
</dbReference>
<comment type="caution">
    <text evidence="1">The sequence shown here is derived from an EMBL/GenBank/DDBJ whole genome shotgun (WGS) entry which is preliminary data.</text>
</comment>